<sequence length="155" mass="17079">MRSTIFFLLLLFTYPSSCAGGKPVDGKLIEAYASVLTTPGEAFAKSNTRTDSVGTRQAKGVVNLHSYHDDGIDNHPIGDREEPSWDLLKSQVQQESKSPLGAPDAVEQLYVDSKQVSHTNENNHYERLQLAADRGQVALDREATTPGESLRQELH</sequence>
<proteinExistence type="predicted"/>
<organism evidence="2 3">
    <name type="scientific">Austropuccinia psidii MF-1</name>
    <dbReference type="NCBI Taxonomy" id="1389203"/>
    <lineage>
        <taxon>Eukaryota</taxon>
        <taxon>Fungi</taxon>
        <taxon>Dikarya</taxon>
        <taxon>Basidiomycota</taxon>
        <taxon>Pucciniomycotina</taxon>
        <taxon>Pucciniomycetes</taxon>
        <taxon>Pucciniales</taxon>
        <taxon>Sphaerophragmiaceae</taxon>
        <taxon>Austropuccinia</taxon>
    </lineage>
</organism>
<keyword evidence="1" id="KW-0732">Signal</keyword>
<feature type="chain" id="PRO_5040245730" evidence="1">
    <location>
        <begin position="21"/>
        <end position="155"/>
    </location>
</feature>
<accession>A0A9Q3BD89</accession>
<gene>
    <name evidence="2" type="ORF">O181_002828</name>
</gene>
<dbReference type="EMBL" id="AVOT02000487">
    <property type="protein sequence ID" value="MBW0463113.1"/>
    <property type="molecule type" value="Genomic_DNA"/>
</dbReference>
<dbReference type="Proteomes" id="UP000765509">
    <property type="component" value="Unassembled WGS sequence"/>
</dbReference>
<evidence type="ECO:0000256" key="1">
    <source>
        <dbReference type="SAM" id="SignalP"/>
    </source>
</evidence>
<evidence type="ECO:0000313" key="2">
    <source>
        <dbReference type="EMBL" id="MBW0463113.1"/>
    </source>
</evidence>
<protein>
    <submittedName>
        <fullName evidence="2">Uncharacterized protein</fullName>
    </submittedName>
</protein>
<keyword evidence="3" id="KW-1185">Reference proteome</keyword>
<comment type="caution">
    <text evidence="2">The sequence shown here is derived from an EMBL/GenBank/DDBJ whole genome shotgun (WGS) entry which is preliminary data.</text>
</comment>
<reference evidence="2" key="1">
    <citation type="submission" date="2021-03" db="EMBL/GenBank/DDBJ databases">
        <title>Draft genome sequence of rust myrtle Austropuccinia psidii MF-1, a brazilian biotype.</title>
        <authorList>
            <person name="Quecine M.C."/>
            <person name="Pachon D.M.R."/>
            <person name="Bonatelli M.L."/>
            <person name="Correr F.H."/>
            <person name="Franceschini L.M."/>
            <person name="Leite T.F."/>
            <person name="Margarido G.R.A."/>
            <person name="Almeida C.A."/>
            <person name="Ferrarezi J.A."/>
            <person name="Labate C.A."/>
        </authorList>
    </citation>
    <scope>NUCLEOTIDE SEQUENCE</scope>
    <source>
        <strain evidence="2">MF-1</strain>
    </source>
</reference>
<evidence type="ECO:0000313" key="3">
    <source>
        <dbReference type="Proteomes" id="UP000765509"/>
    </source>
</evidence>
<dbReference type="AlphaFoldDB" id="A0A9Q3BD89"/>
<name>A0A9Q3BD89_9BASI</name>
<feature type="signal peptide" evidence="1">
    <location>
        <begin position="1"/>
        <end position="20"/>
    </location>
</feature>